<proteinExistence type="inferred from homology"/>
<evidence type="ECO:0000256" key="9">
    <source>
        <dbReference type="ARBA" id="ARBA00031691"/>
    </source>
</evidence>
<dbReference type="CDD" id="cd06454">
    <property type="entry name" value="KBL_like"/>
    <property type="match status" value="1"/>
</dbReference>
<dbReference type="InterPro" id="IPR015422">
    <property type="entry name" value="PyrdxlP-dep_Trfase_small"/>
</dbReference>
<reference evidence="15 16" key="1">
    <citation type="submission" date="2016-06" db="EMBL/GenBank/DDBJ databases">
        <authorList>
            <consortium name="Pathogen Informatics"/>
        </authorList>
    </citation>
    <scope>NUCLEOTIDE SEQUENCE [LARGE SCALE GENOMIC DNA]</scope>
    <source>
        <strain evidence="15">PmlGA01</strain>
    </source>
</reference>
<dbReference type="Gene3D" id="3.90.1150.10">
    <property type="entry name" value="Aspartate Aminotransferase, domain 1"/>
    <property type="match status" value="1"/>
</dbReference>
<feature type="region of interest" description="Disordered" evidence="13">
    <location>
        <begin position="236"/>
        <end position="271"/>
    </location>
</feature>
<comment type="catalytic activity">
    <reaction evidence="12">
        <text>succinyl-CoA + glycine + H(+) = 5-aminolevulinate + CO2 + CoA</text>
        <dbReference type="Rhea" id="RHEA:12921"/>
        <dbReference type="ChEBI" id="CHEBI:15378"/>
        <dbReference type="ChEBI" id="CHEBI:16526"/>
        <dbReference type="ChEBI" id="CHEBI:57287"/>
        <dbReference type="ChEBI" id="CHEBI:57292"/>
        <dbReference type="ChEBI" id="CHEBI:57305"/>
        <dbReference type="ChEBI" id="CHEBI:356416"/>
        <dbReference type="EC" id="2.3.1.37"/>
    </reaction>
</comment>
<keyword evidence="6" id="KW-0663">Pyridoxal phosphate</keyword>
<comment type="similarity">
    <text evidence="3">Belongs to the class-II pyridoxal-phosphate-dependent aminotransferase family.</text>
</comment>
<dbReference type="GO" id="GO:0003870">
    <property type="term" value="F:5-aminolevulinate synthase activity"/>
    <property type="evidence" value="ECO:0007669"/>
    <property type="project" value="UniProtKB-EC"/>
</dbReference>
<evidence type="ECO:0000256" key="5">
    <source>
        <dbReference type="ARBA" id="ARBA00022679"/>
    </source>
</evidence>
<dbReference type="InterPro" id="IPR050087">
    <property type="entry name" value="AON_synthase_class-II"/>
</dbReference>
<dbReference type="VEuPathDB" id="PlasmoDB:PmUG01_14079200"/>
<keyword evidence="7" id="KW-0350">Heme biosynthesis</keyword>
<dbReference type="AlphaFoldDB" id="A0A1C3L3G4"/>
<evidence type="ECO:0000313" key="15">
    <source>
        <dbReference type="EMBL" id="SBT81128.1"/>
    </source>
</evidence>
<evidence type="ECO:0000256" key="6">
    <source>
        <dbReference type="ARBA" id="ARBA00022898"/>
    </source>
</evidence>
<dbReference type="GO" id="GO:0005739">
    <property type="term" value="C:mitochondrion"/>
    <property type="evidence" value="ECO:0007669"/>
    <property type="project" value="TreeGrafter"/>
</dbReference>
<dbReference type="SUPFAM" id="SSF53383">
    <property type="entry name" value="PLP-dependent transferases"/>
    <property type="match status" value="1"/>
</dbReference>
<dbReference type="PANTHER" id="PTHR13693:SF102">
    <property type="entry name" value="2-AMINO-3-KETOBUTYRATE COENZYME A LIGASE, MITOCHONDRIAL"/>
    <property type="match status" value="1"/>
</dbReference>
<gene>
    <name evidence="15" type="primary">PmlGA01_140062900</name>
    <name evidence="15" type="ORF">PMLGA01_140062900</name>
</gene>
<dbReference type="InterPro" id="IPR004839">
    <property type="entry name" value="Aminotransferase_I/II_large"/>
</dbReference>
<dbReference type="PROSITE" id="PS00599">
    <property type="entry name" value="AA_TRANSFER_CLASS_2"/>
    <property type="match status" value="1"/>
</dbReference>
<feature type="compositionally biased region" description="Basic and acidic residues" evidence="13">
    <location>
        <begin position="304"/>
        <end position="313"/>
    </location>
</feature>
<evidence type="ECO:0000313" key="16">
    <source>
        <dbReference type="Proteomes" id="UP000219799"/>
    </source>
</evidence>
<evidence type="ECO:0000256" key="12">
    <source>
        <dbReference type="ARBA" id="ARBA00047654"/>
    </source>
</evidence>
<dbReference type="InterPro" id="IPR015424">
    <property type="entry name" value="PyrdxlP-dep_Trfase"/>
</dbReference>
<dbReference type="InterPro" id="IPR001917">
    <property type="entry name" value="Aminotrans_II_pyridoxalP_BS"/>
</dbReference>
<dbReference type="InterPro" id="IPR015421">
    <property type="entry name" value="PyrdxlP-dep_Trfase_major"/>
</dbReference>
<dbReference type="NCBIfam" id="TIGR01821">
    <property type="entry name" value="5aminolev_synth"/>
    <property type="match status" value="1"/>
</dbReference>
<dbReference type="Pfam" id="PF00155">
    <property type="entry name" value="Aminotran_1_2"/>
    <property type="match status" value="1"/>
</dbReference>
<feature type="region of interest" description="Disordered" evidence="13">
    <location>
        <begin position="286"/>
        <end position="313"/>
    </location>
</feature>
<evidence type="ECO:0000256" key="7">
    <source>
        <dbReference type="ARBA" id="ARBA00023133"/>
    </source>
</evidence>
<evidence type="ECO:0000256" key="10">
    <source>
        <dbReference type="ARBA" id="ARBA00031945"/>
    </source>
</evidence>
<protein>
    <recommendedName>
        <fullName evidence="4">5-aminolevulinate synthase</fullName>
        <ecNumber evidence="4">2.3.1.37</ecNumber>
    </recommendedName>
    <alternativeName>
        <fullName evidence="9">5-aminolevulinic acid synthase</fullName>
    </alternativeName>
    <alternativeName>
        <fullName evidence="10">Delta-ALA synthase</fullName>
    </alternativeName>
    <alternativeName>
        <fullName evidence="11">Delta-aminolevulinate synthase</fullName>
    </alternativeName>
</protein>
<dbReference type="EMBL" id="LT594502">
    <property type="protein sequence ID" value="SBT81128.1"/>
    <property type="molecule type" value="Genomic_DNA"/>
</dbReference>
<evidence type="ECO:0000256" key="13">
    <source>
        <dbReference type="SAM" id="MobiDB-lite"/>
    </source>
</evidence>
<dbReference type="PANTHER" id="PTHR13693">
    <property type="entry name" value="CLASS II AMINOTRANSFERASE/8-AMINO-7-OXONONANOATE SYNTHASE"/>
    <property type="match status" value="1"/>
</dbReference>
<accession>A0A1C3L3G4</accession>
<evidence type="ECO:0000256" key="3">
    <source>
        <dbReference type="ARBA" id="ARBA00008392"/>
    </source>
</evidence>
<dbReference type="UniPathway" id="UPA00251">
    <property type="reaction ID" value="UER00375"/>
</dbReference>
<feature type="compositionally biased region" description="Low complexity" evidence="13">
    <location>
        <begin position="286"/>
        <end position="301"/>
    </location>
</feature>
<evidence type="ECO:0000256" key="4">
    <source>
        <dbReference type="ARBA" id="ARBA00013257"/>
    </source>
</evidence>
<evidence type="ECO:0000259" key="14">
    <source>
        <dbReference type="Pfam" id="PF00155"/>
    </source>
</evidence>
<name>A0A1C3L3G4_PLAMA</name>
<dbReference type="FunFam" id="3.40.640.10:FF:000006">
    <property type="entry name" value="5-aminolevulinate synthase, mitochondrial"/>
    <property type="match status" value="1"/>
</dbReference>
<evidence type="ECO:0000256" key="2">
    <source>
        <dbReference type="ARBA" id="ARBA00005029"/>
    </source>
</evidence>
<keyword evidence="5" id="KW-0808">Transferase</keyword>
<dbReference type="EC" id="2.3.1.37" evidence="4"/>
<evidence type="ECO:0000256" key="8">
    <source>
        <dbReference type="ARBA" id="ARBA00023315"/>
    </source>
</evidence>
<dbReference type="InterPro" id="IPR010961">
    <property type="entry name" value="4pyrrol_synth_NH2levulA_synth"/>
</dbReference>
<dbReference type="Proteomes" id="UP000219799">
    <property type="component" value="Chromosome 14"/>
</dbReference>
<comment type="cofactor">
    <cofactor evidence="1">
        <name>pyridoxal 5'-phosphate</name>
        <dbReference type="ChEBI" id="CHEBI:597326"/>
    </cofactor>
</comment>
<evidence type="ECO:0000256" key="1">
    <source>
        <dbReference type="ARBA" id="ARBA00001933"/>
    </source>
</evidence>
<feature type="domain" description="Aminotransferase class I/classII large" evidence="14">
    <location>
        <begin position="337"/>
        <end position="684"/>
    </location>
</feature>
<comment type="pathway">
    <text evidence="2">Porphyrin-containing compound metabolism; protoporphyrin-IX biosynthesis; 5-aminolevulinate from glycine: step 1/1.</text>
</comment>
<evidence type="ECO:0000256" key="11">
    <source>
        <dbReference type="ARBA" id="ARBA00032773"/>
    </source>
</evidence>
<dbReference type="Gene3D" id="3.40.640.10">
    <property type="entry name" value="Type I PLP-dependent aspartate aminotransferase-like (Major domain)"/>
    <property type="match status" value="1"/>
</dbReference>
<feature type="compositionally biased region" description="Low complexity" evidence="13">
    <location>
        <begin position="240"/>
        <end position="271"/>
    </location>
</feature>
<dbReference type="GO" id="GO:0006782">
    <property type="term" value="P:protoporphyrinogen IX biosynthetic process"/>
    <property type="evidence" value="ECO:0007669"/>
    <property type="project" value="UniProtKB-UniPathway"/>
</dbReference>
<organism evidence="15 16">
    <name type="scientific">Plasmodium malariae</name>
    <dbReference type="NCBI Taxonomy" id="5858"/>
    <lineage>
        <taxon>Eukaryota</taxon>
        <taxon>Sar</taxon>
        <taxon>Alveolata</taxon>
        <taxon>Apicomplexa</taxon>
        <taxon>Aconoidasida</taxon>
        <taxon>Haemosporida</taxon>
        <taxon>Plasmodiidae</taxon>
        <taxon>Plasmodium</taxon>
        <taxon>Plasmodium (Plasmodium)</taxon>
    </lineage>
</organism>
<sequence length="708" mass="79621">MRKEKTLKVSIDEIKKYCPFVKQIHLFYKSNDNKNNVVLSVMSNLCPIGKAINEKHIIIIDNKSKINLFKILRGSNIGLRHLVETCIKKNDTIDNVDNSIIGNYKKSGRREEKGCSEFAHNNEGGKDSNIPAYELIMKNNFSKTLTRSDKSYETFQKECSNELKGLINNLFLDKRYRVFNIINKCRKYYPSVYIENNRLLLPIFYEFYQRYGYMPCIGNAAYKVVGSPECSSIRGRDIGSSDIGSSDIGSSDIGSSDIGSSGIGSSDIGSSDIGSSDIGSSGIGSSDIGSSGIGSSSIGSSCKPSDERRGHQDLSERNERYLCNFLNVHKGRVTNEKTVVWCSNDYLCLSNNEKIIDVGIETLKKIGNSSGGTRNISGSLVNHTHLEYILARWFNKESALLFTSGYVANVGALGTLGKLLNLIYVSDEMNHASIINGIKESKCEKYIFKHNDMVHLEKILKNLRMENEYANRKIMIVFESIYSMSGHISPIPQIVHLAKKYNALTYVDEVHAVGLYGQKGSGYLEELNMCDHIDIINGTLSKAIGSLGGFICANKFYIDVIRSYCSHFIFTTSLTPVNINTSAEAIHIIQNDRNLRNKFRQVVKKTKEKLIERGIHIIDNKSHIVVSLINSAEKCKQICDDLLSEYNIYIQPINYPTVPKGSERIRITPSPYHTDEHISKLSDSLYTLFKRHEVNMFDMKIKLNEVKL</sequence>
<dbReference type="GO" id="GO:0030170">
    <property type="term" value="F:pyridoxal phosphate binding"/>
    <property type="evidence" value="ECO:0007669"/>
    <property type="project" value="InterPro"/>
</dbReference>
<keyword evidence="8" id="KW-0012">Acyltransferase</keyword>